<dbReference type="RefSeq" id="WP_091957995.1">
    <property type="nucleotide sequence ID" value="NZ_FOLH01000001.1"/>
</dbReference>
<protein>
    <submittedName>
        <fullName evidence="1">Uncharacterized protein</fullName>
    </submittedName>
</protein>
<sequence>MNAPAVQALKAIQEKLKEISTANGYYTDLNENVVCGPAAYTLSVNPKTPLVIVSHGPTDPGQRGSSKAKLQYMPEIFLAVRPSEESDTQLANLEHDIRTCLFTPLGSRALNGKAISVEEQGSAPSTTEDSRYALSFIPVTLTIIENYEA</sequence>
<dbReference type="AlphaFoldDB" id="A0A1I1E0N7"/>
<gene>
    <name evidence="1" type="ORF">SAMN05660443_0251</name>
</gene>
<evidence type="ECO:0000313" key="1">
    <source>
        <dbReference type="EMBL" id="SFB80765.1"/>
    </source>
</evidence>
<reference evidence="1 2" key="1">
    <citation type="submission" date="2016-10" db="EMBL/GenBank/DDBJ databases">
        <authorList>
            <person name="de Groot N.N."/>
        </authorList>
    </citation>
    <scope>NUCLEOTIDE SEQUENCE [LARGE SCALE GENOMIC DNA]</scope>
    <source>
        <strain evidence="1 2">DSM 18438</strain>
    </source>
</reference>
<dbReference type="OrthoDB" id="6024259at2"/>
<dbReference type="Proteomes" id="UP000199058">
    <property type="component" value="Unassembled WGS sequence"/>
</dbReference>
<proteinExistence type="predicted"/>
<dbReference type="EMBL" id="FOLH01000001">
    <property type="protein sequence ID" value="SFB80765.1"/>
    <property type="molecule type" value="Genomic_DNA"/>
</dbReference>
<dbReference type="STRING" id="1122252.SAMN05660443_0251"/>
<evidence type="ECO:0000313" key="2">
    <source>
        <dbReference type="Proteomes" id="UP000199058"/>
    </source>
</evidence>
<name>A0A1I1E0N7_9GAMM</name>
<keyword evidence="2" id="KW-1185">Reference proteome</keyword>
<accession>A0A1I1E0N7</accession>
<organism evidence="1 2">
    <name type="scientific">Marinospirillum celere</name>
    <dbReference type="NCBI Taxonomy" id="1122252"/>
    <lineage>
        <taxon>Bacteria</taxon>
        <taxon>Pseudomonadati</taxon>
        <taxon>Pseudomonadota</taxon>
        <taxon>Gammaproteobacteria</taxon>
        <taxon>Oceanospirillales</taxon>
        <taxon>Oceanospirillaceae</taxon>
        <taxon>Marinospirillum</taxon>
    </lineage>
</organism>